<comment type="caution">
    <text evidence="7">The sequence shown here is derived from an EMBL/GenBank/DDBJ whole genome shotgun (WGS) entry which is preliminary data.</text>
</comment>
<accession>E6Q4P8</accession>
<dbReference type="InterPro" id="IPR015942">
    <property type="entry name" value="Asp/Glu/hydantoin_racemase"/>
</dbReference>
<evidence type="ECO:0000256" key="6">
    <source>
        <dbReference type="ARBA" id="ARBA00023316"/>
    </source>
</evidence>
<keyword evidence="3" id="KW-0133">Cell shape</keyword>
<dbReference type="GO" id="GO:0008360">
    <property type="term" value="P:regulation of cell shape"/>
    <property type="evidence" value="ECO:0007669"/>
    <property type="project" value="UniProtKB-KW"/>
</dbReference>
<protein>
    <recommendedName>
        <fullName evidence="2">glutamate racemase</fullName>
        <ecNumber evidence="2">5.1.1.3</ecNumber>
    </recommendedName>
</protein>
<dbReference type="GO" id="GO:0071555">
    <property type="term" value="P:cell wall organization"/>
    <property type="evidence" value="ECO:0007669"/>
    <property type="project" value="UniProtKB-KW"/>
</dbReference>
<proteinExistence type="inferred from homology"/>
<evidence type="ECO:0000256" key="3">
    <source>
        <dbReference type="ARBA" id="ARBA00022960"/>
    </source>
</evidence>
<dbReference type="InterPro" id="IPR001920">
    <property type="entry name" value="Asp/Glu_race"/>
</dbReference>
<dbReference type="Gene3D" id="3.40.50.1860">
    <property type="match status" value="2"/>
</dbReference>
<dbReference type="AlphaFoldDB" id="E6Q4P8"/>
<organism evidence="7">
    <name type="scientific">mine drainage metagenome</name>
    <dbReference type="NCBI Taxonomy" id="410659"/>
    <lineage>
        <taxon>unclassified sequences</taxon>
        <taxon>metagenomes</taxon>
        <taxon>ecological metagenomes</taxon>
    </lineage>
</organism>
<evidence type="ECO:0000256" key="5">
    <source>
        <dbReference type="ARBA" id="ARBA00023235"/>
    </source>
</evidence>
<dbReference type="EMBL" id="CABO01000030">
    <property type="protein sequence ID" value="CBI02159.1"/>
    <property type="molecule type" value="Genomic_DNA"/>
</dbReference>
<dbReference type="NCBIfam" id="TIGR00067">
    <property type="entry name" value="glut_race"/>
    <property type="match status" value="1"/>
</dbReference>
<dbReference type="GO" id="GO:0008881">
    <property type="term" value="F:glutamate racemase activity"/>
    <property type="evidence" value="ECO:0007669"/>
    <property type="project" value="UniProtKB-EC"/>
</dbReference>
<reference evidence="7" key="1">
    <citation type="submission" date="2009-10" db="EMBL/GenBank/DDBJ databases">
        <title>Diversity of trophic interactions inside an arsenic-rich microbial ecosystem.</title>
        <authorList>
            <person name="Bertin P.N."/>
            <person name="Heinrich-Salmeron A."/>
            <person name="Pelletier E."/>
            <person name="Goulhen-Chollet F."/>
            <person name="Arsene-Ploetze F."/>
            <person name="Gallien S."/>
            <person name="Calteau A."/>
            <person name="Vallenet D."/>
            <person name="Casiot C."/>
            <person name="Chane-Woon-Ming B."/>
            <person name="Giloteaux L."/>
            <person name="Barakat M."/>
            <person name="Bonnefoy V."/>
            <person name="Bruneel O."/>
            <person name="Chandler M."/>
            <person name="Cleiss J."/>
            <person name="Duran R."/>
            <person name="Elbaz-Poulichet F."/>
            <person name="Fonknechten N."/>
            <person name="Lauga B."/>
            <person name="Mornico D."/>
            <person name="Ortet P."/>
            <person name="Schaeffer C."/>
            <person name="Siguier P."/>
            <person name="Alexander Thil Smith A."/>
            <person name="Van Dorsselaer A."/>
            <person name="Weissenbach J."/>
            <person name="Medigue C."/>
            <person name="Le Paslier D."/>
        </authorList>
    </citation>
    <scope>NUCLEOTIDE SEQUENCE</scope>
</reference>
<keyword evidence="5 7" id="KW-0413">Isomerase</keyword>
<comment type="catalytic activity">
    <reaction evidence="1">
        <text>L-glutamate = D-glutamate</text>
        <dbReference type="Rhea" id="RHEA:12813"/>
        <dbReference type="ChEBI" id="CHEBI:29985"/>
        <dbReference type="ChEBI" id="CHEBI:29986"/>
        <dbReference type="EC" id="5.1.1.3"/>
    </reaction>
</comment>
<dbReference type="InterPro" id="IPR004391">
    <property type="entry name" value="Glu_race"/>
</dbReference>
<dbReference type="InterPro" id="IPR033134">
    <property type="entry name" value="Asp/Glu_racemase_AS_2"/>
</dbReference>
<keyword evidence="4" id="KW-0573">Peptidoglycan synthesis</keyword>
<dbReference type="PROSITE" id="PS00924">
    <property type="entry name" value="ASP_GLU_RACEMASE_2"/>
    <property type="match status" value="1"/>
</dbReference>
<dbReference type="PANTHER" id="PTHR21198:SF3">
    <property type="entry name" value="GLUTAMATE RACEMASE"/>
    <property type="match status" value="1"/>
</dbReference>
<dbReference type="PANTHER" id="PTHR21198">
    <property type="entry name" value="GLUTAMATE RACEMASE"/>
    <property type="match status" value="1"/>
</dbReference>
<dbReference type="EC" id="5.1.1.3" evidence="2"/>
<dbReference type="Pfam" id="PF01177">
    <property type="entry name" value="Asp_Glu_race"/>
    <property type="match status" value="1"/>
</dbReference>
<gene>
    <name evidence="7" type="ORF">CARN4_0884</name>
</gene>
<evidence type="ECO:0000256" key="4">
    <source>
        <dbReference type="ARBA" id="ARBA00022984"/>
    </source>
</evidence>
<name>E6Q4P8_9ZZZZ</name>
<dbReference type="HAMAP" id="MF_00258">
    <property type="entry name" value="Glu_racemase"/>
    <property type="match status" value="1"/>
</dbReference>
<evidence type="ECO:0000313" key="7">
    <source>
        <dbReference type="EMBL" id="CBI02159.1"/>
    </source>
</evidence>
<keyword evidence="6" id="KW-0961">Cell wall biogenesis/degradation</keyword>
<evidence type="ECO:0000256" key="2">
    <source>
        <dbReference type="ARBA" id="ARBA00013090"/>
    </source>
</evidence>
<dbReference type="SUPFAM" id="SSF53681">
    <property type="entry name" value="Aspartate/glutamate racemase"/>
    <property type="match status" value="2"/>
</dbReference>
<evidence type="ECO:0000256" key="1">
    <source>
        <dbReference type="ARBA" id="ARBA00001602"/>
    </source>
</evidence>
<sequence>MLGLFDSGLGGLTVLRAVRAMLPDEEIVFLADRAHVPYGDRREEELVELLHANIAWLEAAGADAIVMACNTSCAVAQRHGWPPSGVRILDLIESAALAVTRRGLRKVAVIATAATVRTGAYGDALRARAPGMQVTEIAAPALVPLVEAGEIESERARRAVAEVCEGVAADCEAVVLACTHFPVLDAHFAAALGPTIVRIDPALVQAERAVALTIEAGSVRGNGRTRCVTTGEGARFAEQLEMILGPDPARTSEAVRLEYGKDRTAP</sequence>
<dbReference type="GO" id="GO:0009252">
    <property type="term" value="P:peptidoglycan biosynthetic process"/>
    <property type="evidence" value="ECO:0007669"/>
    <property type="project" value="UniProtKB-KW"/>
</dbReference>